<gene>
    <name evidence="2" type="ORF">METZ01_LOCUS154608</name>
</gene>
<name>A0A382AK55_9ZZZZ</name>
<proteinExistence type="predicted"/>
<dbReference type="InterPro" id="IPR014722">
    <property type="entry name" value="Rib_uL2_dom2"/>
</dbReference>
<evidence type="ECO:0000313" key="2">
    <source>
        <dbReference type="EMBL" id="SVB01754.1"/>
    </source>
</evidence>
<dbReference type="Pfam" id="PF00467">
    <property type="entry name" value="KOW"/>
    <property type="match status" value="1"/>
</dbReference>
<dbReference type="GO" id="GO:0006412">
    <property type="term" value="P:translation"/>
    <property type="evidence" value="ECO:0007669"/>
    <property type="project" value="InterPro"/>
</dbReference>
<sequence>MSRVKKGDEVIVIAGRDKGKRGVVLSVV</sequence>
<organism evidence="2">
    <name type="scientific">marine metagenome</name>
    <dbReference type="NCBI Taxonomy" id="408172"/>
    <lineage>
        <taxon>unclassified sequences</taxon>
        <taxon>metagenomes</taxon>
        <taxon>ecological metagenomes</taxon>
    </lineage>
</organism>
<dbReference type="InterPro" id="IPR005824">
    <property type="entry name" value="KOW"/>
</dbReference>
<evidence type="ECO:0000259" key="1">
    <source>
        <dbReference type="Pfam" id="PF00467"/>
    </source>
</evidence>
<protein>
    <recommendedName>
        <fullName evidence="1">KOW domain-containing protein</fullName>
    </recommendedName>
</protein>
<dbReference type="EMBL" id="UINC01025695">
    <property type="protein sequence ID" value="SVB01754.1"/>
    <property type="molecule type" value="Genomic_DNA"/>
</dbReference>
<dbReference type="GO" id="GO:0005840">
    <property type="term" value="C:ribosome"/>
    <property type="evidence" value="ECO:0007669"/>
    <property type="project" value="InterPro"/>
</dbReference>
<feature type="non-terminal residue" evidence="2">
    <location>
        <position position="28"/>
    </location>
</feature>
<dbReference type="AlphaFoldDB" id="A0A382AK55"/>
<reference evidence="2" key="1">
    <citation type="submission" date="2018-05" db="EMBL/GenBank/DDBJ databases">
        <authorList>
            <person name="Lanie J.A."/>
            <person name="Ng W.-L."/>
            <person name="Kazmierczak K.M."/>
            <person name="Andrzejewski T.M."/>
            <person name="Davidsen T.M."/>
            <person name="Wayne K.J."/>
            <person name="Tettelin H."/>
            <person name="Glass J.I."/>
            <person name="Rusch D."/>
            <person name="Podicherti R."/>
            <person name="Tsui H.-C.T."/>
            <person name="Winkler M.E."/>
        </authorList>
    </citation>
    <scope>NUCLEOTIDE SEQUENCE</scope>
</reference>
<dbReference type="InterPro" id="IPR008991">
    <property type="entry name" value="Translation_prot_SH3-like_sf"/>
</dbReference>
<dbReference type="SUPFAM" id="SSF50104">
    <property type="entry name" value="Translation proteins SH3-like domain"/>
    <property type="match status" value="1"/>
</dbReference>
<accession>A0A382AK55</accession>
<dbReference type="PROSITE" id="PS01108">
    <property type="entry name" value="RIBOSOMAL_L24"/>
    <property type="match status" value="1"/>
</dbReference>
<dbReference type="Gene3D" id="2.30.30.30">
    <property type="match status" value="1"/>
</dbReference>
<feature type="domain" description="KOW" evidence="1">
    <location>
        <begin position="6"/>
        <end position="27"/>
    </location>
</feature>
<dbReference type="InterPro" id="IPR005825">
    <property type="entry name" value="Ribosomal_uL24_CS"/>
</dbReference>
<dbReference type="GO" id="GO:0003735">
    <property type="term" value="F:structural constituent of ribosome"/>
    <property type="evidence" value="ECO:0007669"/>
    <property type="project" value="InterPro"/>
</dbReference>